<reference evidence="7 8" key="1">
    <citation type="submission" date="2018-03" db="EMBL/GenBank/DDBJ databases">
        <title>Genome sequence of Clostridium luticellarii DSM 29923.</title>
        <authorList>
            <person name="Poehlein A."/>
            <person name="Daniel R."/>
        </authorList>
    </citation>
    <scope>NUCLEOTIDE SEQUENCE [LARGE SCALE GENOMIC DNA]</scope>
    <source>
        <strain evidence="7 8">DSM 29923</strain>
    </source>
</reference>
<sequence>MKIFMYSCKKDEQIILPQISKKYGVEIGFCEMQPTMENCKLAEGYDCISMLATILDNQIMDKFKGMGIGFISTRTIGVEHIDLNHAKKIGVQVAHILYSPNAIADFAVMLMLMCLRKAKYIMKRYEVKDYELGRNQGRELRNMTVGVVGTGRIGRTVIKEISGFGCKILAYDLFENEETKKYAGYVSYDEILEKCDVITFHVPAVKENHHMINLNNVSRLKPGVVIINTARGSLIDNRALIKGIEENIIGAVGMDVIDNEPVYYNFDHKDMRLEDHDAIILESFSNAIITPHTAFYTDQAVHDMVENSVAACCQYMKKEKIDWRIV</sequence>
<dbReference type="Pfam" id="PF00389">
    <property type="entry name" value="2-Hacid_dh"/>
    <property type="match status" value="1"/>
</dbReference>
<dbReference type="InterPro" id="IPR036291">
    <property type="entry name" value="NAD(P)-bd_dom_sf"/>
</dbReference>
<dbReference type="SUPFAM" id="SSF51735">
    <property type="entry name" value="NAD(P)-binding Rossmann-fold domains"/>
    <property type="match status" value="1"/>
</dbReference>
<dbReference type="Pfam" id="PF02826">
    <property type="entry name" value="2-Hacid_dh_C"/>
    <property type="match status" value="1"/>
</dbReference>
<dbReference type="OrthoDB" id="9805416at2"/>
<dbReference type="EMBL" id="PVXP01000003">
    <property type="protein sequence ID" value="PRR86663.1"/>
    <property type="molecule type" value="Genomic_DNA"/>
</dbReference>
<evidence type="ECO:0000259" key="6">
    <source>
        <dbReference type="Pfam" id="PF02826"/>
    </source>
</evidence>
<comment type="caution">
    <text evidence="7">The sequence shown here is derived from an EMBL/GenBank/DDBJ whole genome shotgun (WGS) entry which is preliminary data.</text>
</comment>
<keyword evidence="3" id="KW-0520">NAD</keyword>
<evidence type="ECO:0000256" key="2">
    <source>
        <dbReference type="ARBA" id="ARBA00023002"/>
    </source>
</evidence>
<dbReference type="SUPFAM" id="SSF52283">
    <property type="entry name" value="Formate/glycerate dehydrogenase catalytic domain-like"/>
    <property type="match status" value="1"/>
</dbReference>
<evidence type="ECO:0000256" key="4">
    <source>
        <dbReference type="RuleBase" id="RU003719"/>
    </source>
</evidence>
<dbReference type="InterPro" id="IPR029753">
    <property type="entry name" value="D-isomer_DH_CS"/>
</dbReference>
<comment type="similarity">
    <text evidence="1 4">Belongs to the D-isomer specific 2-hydroxyacid dehydrogenase family.</text>
</comment>
<dbReference type="GO" id="GO:0008720">
    <property type="term" value="F:D-lactate dehydrogenase (NAD+) activity"/>
    <property type="evidence" value="ECO:0007669"/>
    <property type="project" value="TreeGrafter"/>
</dbReference>
<evidence type="ECO:0000256" key="3">
    <source>
        <dbReference type="ARBA" id="ARBA00023027"/>
    </source>
</evidence>
<evidence type="ECO:0000313" key="7">
    <source>
        <dbReference type="EMBL" id="PRR86663.1"/>
    </source>
</evidence>
<dbReference type="PROSITE" id="PS00670">
    <property type="entry name" value="D_2_HYDROXYACID_DH_2"/>
    <property type="match status" value="1"/>
</dbReference>
<dbReference type="AlphaFoldDB" id="A0A2T0BS14"/>
<name>A0A2T0BS14_9CLOT</name>
<dbReference type="Proteomes" id="UP000237798">
    <property type="component" value="Unassembled WGS sequence"/>
</dbReference>
<evidence type="ECO:0000256" key="1">
    <source>
        <dbReference type="ARBA" id="ARBA00005854"/>
    </source>
</evidence>
<dbReference type="InterPro" id="IPR058205">
    <property type="entry name" value="D-LDH-like"/>
</dbReference>
<proteinExistence type="inferred from homology"/>
<dbReference type="InterPro" id="IPR006139">
    <property type="entry name" value="D-isomer_2_OHA_DH_cat_dom"/>
</dbReference>
<evidence type="ECO:0000259" key="5">
    <source>
        <dbReference type="Pfam" id="PF00389"/>
    </source>
</evidence>
<keyword evidence="2 4" id="KW-0560">Oxidoreductase</keyword>
<dbReference type="EC" id="1.1.1.-" evidence="7"/>
<gene>
    <name evidence="7" type="primary">fldH</name>
    <name evidence="7" type="ORF">CLLU_04640</name>
</gene>
<dbReference type="Gene3D" id="3.40.50.720">
    <property type="entry name" value="NAD(P)-binding Rossmann-like Domain"/>
    <property type="match status" value="2"/>
</dbReference>
<dbReference type="PANTHER" id="PTHR43026:SF1">
    <property type="entry name" value="2-HYDROXYACID DEHYDROGENASE HOMOLOG 1-RELATED"/>
    <property type="match status" value="1"/>
</dbReference>
<dbReference type="PANTHER" id="PTHR43026">
    <property type="entry name" value="2-HYDROXYACID DEHYDROGENASE HOMOLOG 1-RELATED"/>
    <property type="match status" value="1"/>
</dbReference>
<feature type="domain" description="D-isomer specific 2-hydroxyacid dehydrogenase catalytic" evidence="5">
    <location>
        <begin position="18"/>
        <end position="323"/>
    </location>
</feature>
<dbReference type="PROSITE" id="PS00671">
    <property type="entry name" value="D_2_HYDROXYACID_DH_3"/>
    <property type="match status" value="1"/>
</dbReference>
<dbReference type="GO" id="GO:0051287">
    <property type="term" value="F:NAD binding"/>
    <property type="evidence" value="ECO:0007669"/>
    <property type="project" value="InterPro"/>
</dbReference>
<accession>A0A2T0BS14</accession>
<dbReference type="InterPro" id="IPR006140">
    <property type="entry name" value="D-isomer_DH_NAD-bd"/>
</dbReference>
<protein>
    <submittedName>
        <fullName evidence="7">Phenyllactate dehydrogenase</fullName>
        <ecNumber evidence="7">1.1.1.-</ecNumber>
    </submittedName>
</protein>
<evidence type="ECO:0000313" key="8">
    <source>
        <dbReference type="Proteomes" id="UP000237798"/>
    </source>
</evidence>
<feature type="domain" description="D-isomer specific 2-hydroxyacid dehydrogenase NAD-binding" evidence="6">
    <location>
        <begin position="108"/>
        <end position="294"/>
    </location>
</feature>
<organism evidence="7 8">
    <name type="scientific">Clostridium luticellarii</name>
    <dbReference type="NCBI Taxonomy" id="1691940"/>
    <lineage>
        <taxon>Bacteria</taxon>
        <taxon>Bacillati</taxon>
        <taxon>Bacillota</taxon>
        <taxon>Clostridia</taxon>
        <taxon>Eubacteriales</taxon>
        <taxon>Clostridiaceae</taxon>
        <taxon>Clostridium</taxon>
    </lineage>
</organism>
<dbReference type="PROSITE" id="PS00065">
    <property type="entry name" value="D_2_HYDROXYACID_DH_1"/>
    <property type="match status" value="1"/>
</dbReference>
<dbReference type="InterPro" id="IPR029752">
    <property type="entry name" value="D-isomer_DH_CS1"/>
</dbReference>
<keyword evidence="8" id="KW-1185">Reference proteome</keyword>
<dbReference type="RefSeq" id="WP_106007965.1">
    <property type="nucleotide sequence ID" value="NZ_PVXP01000003.1"/>
</dbReference>